<name>A0ACB0KWQ4_TRIPR</name>
<dbReference type="EMBL" id="CASHSV030000409">
    <property type="protein sequence ID" value="CAJ2661597.1"/>
    <property type="molecule type" value="Genomic_DNA"/>
</dbReference>
<proteinExistence type="predicted"/>
<sequence length="210" mass="22885">MVTLLIPPPVITIALGKFSHEPFICALKCLMSASSSDPGEGRGISGAEMARALFAFMGCLGKWIPAFLKSAAETSAKMRSLGAFNGVYAVNFPRGGLDSLTLSSLPFSLPLREFHTLFDLYLDGRFVETLEIGPEGLRFALNDGFECRFCFWMTPRRCEVGQEAGAEIRPGIDGSRRQTLIPSHSAFPQGRGKELALDRASYISVLEESL</sequence>
<gene>
    <name evidence="1" type="ORF">MILVUS5_LOCUS27287</name>
</gene>
<keyword evidence="2" id="KW-1185">Reference proteome</keyword>
<protein>
    <submittedName>
        <fullName evidence="1">Uncharacterized protein</fullName>
    </submittedName>
</protein>
<evidence type="ECO:0000313" key="2">
    <source>
        <dbReference type="Proteomes" id="UP001177021"/>
    </source>
</evidence>
<dbReference type="Proteomes" id="UP001177021">
    <property type="component" value="Unassembled WGS sequence"/>
</dbReference>
<organism evidence="1 2">
    <name type="scientific">Trifolium pratense</name>
    <name type="common">Red clover</name>
    <dbReference type="NCBI Taxonomy" id="57577"/>
    <lineage>
        <taxon>Eukaryota</taxon>
        <taxon>Viridiplantae</taxon>
        <taxon>Streptophyta</taxon>
        <taxon>Embryophyta</taxon>
        <taxon>Tracheophyta</taxon>
        <taxon>Spermatophyta</taxon>
        <taxon>Magnoliopsida</taxon>
        <taxon>eudicotyledons</taxon>
        <taxon>Gunneridae</taxon>
        <taxon>Pentapetalae</taxon>
        <taxon>rosids</taxon>
        <taxon>fabids</taxon>
        <taxon>Fabales</taxon>
        <taxon>Fabaceae</taxon>
        <taxon>Papilionoideae</taxon>
        <taxon>50 kb inversion clade</taxon>
        <taxon>NPAAA clade</taxon>
        <taxon>Hologalegina</taxon>
        <taxon>IRL clade</taxon>
        <taxon>Trifolieae</taxon>
        <taxon>Trifolium</taxon>
    </lineage>
</organism>
<comment type="caution">
    <text evidence="1">The sequence shown here is derived from an EMBL/GenBank/DDBJ whole genome shotgun (WGS) entry which is preliminary data.</text>
</comment>
<evidence type="ECO:0000313" key="1">
    <source>
        <dbReference type="EMBL" id="CAJ2661597.1"/>
    </source>
</evidence>
<reference evidence="1" key="1">
    <citation type="submission" date="2023-10" db="EMBL/GenBank/DDBJ databases">
        <authorList>
            <person name="Rodriguez Cubillos JULIANA M."/>
            <person name="De Vega J."/>
        </authorList>
    </citation>
    <scope>NUCLEOTIDE SEQUENCE</scope>
</reference>
<accession>A0ACB0KWQ4</accession>